<keyword evidence="2" id="KW-1185">Reference proteome</keyword>
<dbReference type="AlphaFoldDB" id="A0AAV6RTZ7"/>
<sequence>MGNIEQLSNLDNILWQKEKRELQRWDGVAICGRGDTTGLSEGKAEEDVTAR</sequence>
<organism evidence="1 2">
    <name type="scientific">Solea senegalensis</name>
    <name type="common">Senegalese sole</name>
    <dbReference type="NCBI Taxonomy" id="28829"/>
    <lineage>
        <taxon>Eukaryota</taxon>
        <taxon>Metazoa</taxon>
        <taxon>Chordata</taxon>
        <taxon>Craniata</taxon>
        <taxon>Vertebrata</taxon>
        <taxon>Euteleostomi</taxon>
        <taxon>Actinopterygii</taxon>
        <taxon>Neopterygii</taxon>
        <taxon>Teleostei</taxon>
        <taxon>Neoteleostei</taxon>
        <taxon>Acanthomorphata</taxon>
        <taxon>Carangaria</taxon>
        <taxon>Pleuronectiformes</taxon>
        <taxon>Pleuronectoidei</taxon>
        <taxon>Soleidae</taxon>
        <taxon>Solea</taxon>
    </lineage>
</organism>
<dbReference type="EMBL" id="JAGKHQ010000009">
    <property type="protein sequence ID" value="KAG7508379.1"/>
    <property type="molecule type" value="Genomic_DNA"/>
</dbReference>
<dbReference type="Proteomes" id="UP000693946">
    <property type="component" value="Linkage Group LG17"/>
</dbReference>
<gene>
    <name evidence="1" type="ORF">JOB18_011277</name>
</gene>
<proteinExistence type="predicted"/>
<evidence type="ECO:0000313" key="1">
    <source>
        <dbReference type="EMBL" id="KAG7508379.1"/>
    </source>
</evidence>
<comment type="caution">
    <text evidence="1">The sequence shown here is derived from an EMBL/GenBank/DDBJ whole genome shotgun (WGS) entry which is preliminary data.</text>
</comment>
<evidence type="ECO:0000313" key="2">
    <source>
        <dbReference type="Proteomes" id="UP000693946"/>
    </source>
</evidence>
<name>A0AAV6RTZ7_SOLSE</name>
<protein>
    <submittedName>
        <fullName evidence="1">Uncharacterized protein</fullName>
    </submittedName>
</protein>
<accession>A0AAV6RTZ7</accession>
<reference evidence="1 2" key="1">
    <citation type="journal article" date="2021" name="Sci. Rep.">
        <title>Chromosome anchoring in Senegalese sole (Solea senegalensis) reveals sex-associated markers and genome rearrangements in flatfish.</title>
        <authorList>
            <person name="Guerrero-Cozar I."/>
            <person name="Gomez-Garrido J."/>
            <person name="Berbel C."/>
            <person name="Martinez-Blanch J.F."/>
            <person name="Alioto T."/>
            <person name="Claros M.G."/>
            <person name="Gagnaire P.A."/>
            <person name="Manchado M."/>
        </authorList>
    </citation>
    <scope>NUCLEOTIDE SEQUENCE [LARGE SCALE GENOMIC DNA]</scope>
    <source>
        <strain evidence="1">Sse05_10M</strain>
    </source>
</reference>